<dbReference type="SUPFAM" id="SSF52200">
    <property type="entry name" value="Toll/Interleukin receptor TIR domain"/>
    <property type="match status" value="1"/>
</dbReference>
<accession>A0A9D7QIU1</accession>
<protein>
    <submittedName>
        <fullName evidence="3">Toll/interleukin-1 receptor domain-containing protein</fullName>
    </submittedName>
</protein>
<keyword evidence="1" id="KW-0812">Transmembrane</keyword>
<dbReference type="Gene3D" id="3.40.50.10140">
    <property type="entry name" value="Toll/interleukin-1 receptor homology (TIR) domain"/>
    <property type="match status" value="1"/>
</dbReference>
<evidence type="ECO:0000259" key="2">
    <source>
        <dbReference type="Pfam" id="PF13676"/>
    </source>
</evidence>
<evidence type="ECO:0000256" key="1">
    <source>
        <dbReference type="SAM" id="Phobius"/>
    </source>
</evidence>
<dbReference type="InterPro" id="IPR000157">
    <property type="entry name" value="TIR_dom"/>
</dbReference>
<dbReference type="EMBL" id="JADKBR010000019">
    <property type="protein sequence ID" value="MBK8891756.1"/>
    <property type="molecule type" value="Genomic_DNA"/>
</dbReference>
<keyword evidence="3" id="KW-0675">Receptor</keyword>
<keyword evidence="1" id="KW-1133">Transmembrane helix</keyword>
<evidence type="ECO:0000313" key="3">
    <source>
        <dbReference type="EMBL" id="MBK8891756.1"/>
    </source>
</evidence>
<name>A0A9D7QIU1_9RHOO</name>
<dbReference type="AlphaFoldDB" id="A0A9D7QIU1"/>
<dbReference type="InterPro" id="IPR035897">
    <property type="entry name" value="Toll_tir_struct_dom_sf"/>
</dbReference>
<organism evidence="3 4">
    <name type="scientific">Candidatus Dechloromonas phosphorivorans</name>
    <dbReference type="NCBI Taxonomy" id="2899244"/>
    <lineage>
        <taxon>Bacteria</taxon>
        <taxon>Pseudomonadati</taxon>
        <taxon>Pseudomonadota</taxon>
        <taxon>Betaproteobacteria</taxon>
        <taxon>Rhodocyclales</taxon>
        <taxon>Azonexaceae</taxon>
        <taxon>Dechloromonas</taxon>
    </lineage>
</organism>
<feature type="domain" description="TIR" evidence="2">
    <location>
        <begin position="5"/>
        <end position="147"/>
    </location>
</feature>
<feature type="transmembrane region" description="Helical" evidence="1">
    <location>
        <begin position="183"/>
        <end position="204"/>
    </location>
</feature>
<evidence type="ECO:0000313" key="4">
    <source>
        <dbReference type="Proteomes" id="UP000808146"/>
    </source>
</evidence>
<sequence length="338" mass="36683">MSARIFISYRTADGVDKATALARDLGVVFGDEAVFLDKDDLRGGSAWRNEIHRALDARPVLLLLMTPQLVSAVDSHGLPRLAGADDPVRLELEIALEAGARVIPVLCDGLNEPPDTSSLPSPFDCIGELTWRHLRAYDWEHDIERLIDDLKALGISPRAATGEDLASPQPPVTTATEGRSRRIFWTIGLVAIGVALWLSARGWATKGVAGNWQAQLWQGEQVMLVLSEKGDMVTLASEPVAIAERHDWTDYRRFWRERGSGELNAIMYRGEGRRIDAPGVGAALDIGLQVLASPDGGGPAIDSGNLSLRLSADGKTLTGRIWLNSAQADQAAVLTRQR</sequence>
<dbReference type="Proteomes" id="UP000808146">
    <property type="component" value="Unassembled WGS sequence"/>
</dbReference>
<proteinExistence type="predicted"/>
<reference evidence="3" key="1">
    <citation type="submission" date="2020-10" db="EMBL/GenBank/DDBJ databases">
        <title>Connecting structure to function with the recovery of over 1000 high-quality activated sludge metagenome-assembled genomes encoding full-length rRNA genes using long-read sequencing.</title>
        <authorList>
            <person name="Singleton C.M."/>
            <person name="Petriglieri F."/>
            <person name="Kristensen J.M."/>
            <person name="Kirkegaard R.H."/>
            <person name="Michaelsen T.Y."/>
            <person name="Andersen M.H."/>
            <person name="Karst S.M."/>
            <person name="Dueholm M.S."/>
            <person name="Nielsen P.H."/>
            <person name="Albertsen M."/>
        </authorList>
    </citation>
    <scope>NUCLEOTIDE SEQUENCE</scope>
    <source>
        <strain evidence="3">OdNE_18-Q3-R46-58_BAT3C.305</strain>
    </source>
</reference>
<keyword evidence="1" id="KW-0472">Membrane</keyword>
<comment type="caution">
    <text evidence="3">The sequence shown here is derived from an EMBL/GenBank/DDBJ whole genome shotgun (WGS) entry which is preliminary data.</text>
</comment>
<dbReference type="Pfam" id="PF13676">
    <property type="entry name" value="TIR_2"/>
    <property type="match status" value="1"/>
</dbReference>
<gene>
    <name evidence="3" type="ORF">IPN75_15940</name>
</gene>
<dbReference type="GO" id="GO:0007165">
    <property type="term" value="P:signal transduction"/>
    <property type="evidence" value="ECO:0007669"/>
    <property type="project" value="InterPro"/>
</dbReference>